<gene>
    <name evidence="1" type="ORF">MGWOODY_Tha997</name>
</gene>
<proteinExistence type="predicted"/>
<dbReference type="GO" id="GO:0003676">
    <property type="term" value="F:nucleic acid binding"/>
    <property type="evidence" value="ECO:0007669"/>
    <property type="project" value="InterPro"/>
</dbReference>
<dbReference type="AlphaFoldDB" id="A0A170PKN4"/>
<dbReference type="Gene3D" id="3.30.420.10">
    <property type="entry name" value="Ribonuclease H-like superfamily/Ribonuclease H"/>
    <property type="match status" value="1"/>
</dbReference>
<organism evidence="1">
    <name type="scientific">hydrothermal vent metagenome</name>
    <dbReference type="NCBI Taxonomy" id="652676"/>
    <lineage>
        <taxon>unclassified sequences</taxon>
        <taxon>metagenomes</taxon>
        <taxon>ecological metagenomes</taxon>
    </lineage>
</organism>
<dbReference type="InterPro" id="IPR012337">
    <property type="entry name" value="RNaseH-like_sf"/>
</dbReference>
<protein>
    <recommendedName>
        <fullName evidence="2">Exonuclease domain-containing protein</fullName>
    </recommendedName>
</protein>
<evidence type="ECO:0000313" key="1">
    <source>
        <dbReference type="EMBL" id="CUS40306.1"/>
    </source>
</evidence>
<accession>A0A170PKN4</accession>
<dbReference type="InterPro" id="IPR036397">
    <property type="entry name" value="RNaseH_sf"/>
</dbReference>
<name>A0A170PKN4_9ZZZZ</name>
<reference evidence="1" key="1">
    <citation type="submission" date="2015-10" db="EMBL/GenBank/DDBJ databases">
        <authorList>
            <person name="Gilbert D.G."/>
        </authorList>
    </citation>
    <scope>NUCLEOTIDE SEQUENCE</scope>
</reference>
<dbReference type="EMBL" id="CZQC01000006">
    <property type="protein sequence ID" value="CUS40306.1"/>
    <property type="molecule type" value="Genomic_DNA"/>
</dbReference>
<dbReference type="SUPFAM" id="SSF53098">
    <property type="entry name" value="Ribonuclease H-like"/>
    <property type="match status" value="1"/>
</dbReference>
<evidence type="ECO:0008006" key="2">
    <source>
        <dbReference type="Google" id="ProtNLM"/>
    </source>
</evidence>
<sequence length="166" mass="18784">MRQPEHPIIIDIEASGFGQTSYPIEIGLVLENHERFCTLIAPQSDWTHWADSAEAVHGISRDNLINAGKSALDVALYLNSLLDGVTAYSDGWVVDKPWLTVLFHAAGIEMKFHLSPLEMILSEAQMTMWADVKTQVINDSKLRRHRASNDAWIIQETYRRTLLQQA</sequence>